<dbReference type="Gene3D" id="3.30.565.10">
    <property type="entry name" value="Histidine kinase-like ATPase, C-terminal domain"/>
    <property type="match status" value="1"/>
</dbReference>
<gene>
    <name evidence="2" type="ORF">D6U18_04965</name>
</gene>
<comment type="caution">
    <text evidence="2">The sequence shown here is derived from an EMBL/GenBank/DDBJ whole genome shotgun (WGS) entry which is preliminary data.</text>
</comment>
<dbReference type="Proteomes" id="UP000276249">
    <property type="component" value="Unassembled WGS sequence"/>
</dbReference>
<dbReference type="Pfam" id="PF14501">
    <property type="entry name" value="HATPase_c_5"/>
    <property type="match status" value="1"/>
</dbReference>
<sequence>MSSEAFQIKVNIAVVIRIIGNLLDNAIEQAQKRTDKTVTVAFNKIDGTTEISINNAIDSNFERSKLFQTGYSTKGINRGLGLANVRELVNQHHDFYLNIDSERGYVTMTLIINGG</sequence>
<accession>A0ABD7IQZ6</accession>
<dbReference type="PANTHER" id="PTHR40448:SF1">
    <property type="entry name" value="TWO-COMPONENT SENSOR HISTIDINE KINASE"/>
    <property type="match status" value="1"/>
</dbReference>
<protein>
    <submittedName>
        <fullName evidence="2">GHKL domain-containing protein</fullName>
    </submittedName>
</protein>
<dbReference type="PANTHER" id="PTHR40448">
    <property type="entry name" value="TWO-COMPONENT SENSOR HISTIDINE KINASE"/>
    <property type="match status" value="1"/>
</dbReference>
<organism evidence="2 3">
    <name type="scientific">Lactiplantibacillus pentosus</name>
    <name type="common">Lactobacillus pentosus</name>
    <dbReference type="NCBI Taxonomy" id="1589"/>
    <lineage>
        <taxon>Bacteria</taxon>
        <taxon>Bacillati</taxon>
        <taxon>Bacillota</taxon>
        <taxon>Bacilli</taxon>
        <taxon>Lactobacillales</taxon>
        <taxon>Lactobacillaceae</taxon>
        <taxon>Lactiplantibacillus</taxon>
    </lineage>
</organism>
<dbReference type="AlphaFoldDB" id="A0ABD7IQZ6"/>
<dbReference type="EMBL" id="RDCJ01000051">
    <property type="protein sequence ID" value="RMW49778.1"/>
    <property type="molecule type" value="Genomic_DNA"/>
</dbReference>
<feature type="domain" description="Sensor histidine kinase NatK-like C-terminal" evidence="1">
    <location>
        <begin position="11"/>
        <end position="112"/>
    </location>
</feature>
<evidence type="ECO:0000313" key="3">
    <source>
        <dbReference type="Proteomes" id="UP000276249"/>
    </source>
</evidence>
<reference evidence="2 3" key="1">
    <citation type="submission" date="2018-10" db="EMBL/GenBank/DDBJ databases">
        <title>Genome sequences of five Lactobacillus pentosus strains isolated from brines of traditionally fermented spanish-style green table olives and differences between them.</title>
        <authorList>
            <person name="Jimenez Diaz R."/>
        </authorList>
    </citation>
    <scope>NUCLEOTIDE SEQUENCE [LARGE SCALE GENOMIC DNA]</scope>
    <source>
        <strain evidence="2 3">IG10</strain>
    </source>
</reference>
<dbReference type="InterPro" id="IPR036890">
    <property type="entry name" value="HATPase_C_sf"/>
</dbReference>
<dbReference type="InterPro" id="IPR032834">
    <property type="entry name" value="NatK-like_C"/>
</dbReference>
<dbReference type="SUPFAM" id="SSF55874">
    <property type="entry name" value="ATPase domain of HSP90 chaperone/DNA topoisomerase II/histidine kinase"/>
    <property type="match status" value="1"/>
</dbReference>
<evidence type="ECO:0000313" key="2">
    <source>
        <dbReference type="EMBL" id="RMW49778.1"/>
    </source>
</evidence>
<proteinExistence type="predicted"/>
<evidence type="ECO:0000259" key="1">
    <source>
        <dbReference type="Pfam" id="PF14501"/>
    </source>
</evidence>
<dbReference type="RefSeq" id="WP_122217643.1">
    <property type="nucleotide sequence ID" value="NZ_JALDYT010000001.1"/>
</dbReference>
<name>A0ABD7IQZ6_LACPE</name>